<dbReference type="SMART" id="SM00320">
    <property type="entry name" value="WD40"/>
    <property type="match status" value="8"/>
</dbReference>
<dbReference type="InterPro" id="IPR036322">
    <property type="entry name" value="WD40_repeat_dom_sf"/>
</dbReference>
<dbReference type="GO" id="GO:0034455">
    <property type="term" value="C:t-UTP complex"/>
    <property type="evidence" value="ECO:0007669"/>
    <property type="project" value="TreeGrafter"/>
</dbReference>
<dbReference type="InterPro" id="IPR015943">
    <property type="entry name" value="WD40/YVTN_repeat-like_dom_sf"/>
</dbReference>
<dbReference type="GO" id="GO:0003723">
    <property type="term" value="F:RNA binding"/>
    <property type="evidence" value="ECO:0007669"/>
    <property type="project" value="TreeGrafter"/>
</dbReference>
<dbReference type="GO" id="GO:0000462">
    <property type="term" value="P:maturation of SSU-rRNA from tricistronic rRNA transcript (SSU-rRNA, 5.8S rRNA, LSU-rRNA)"/>
    <property type="evidence" value="ECO:0007669"/>
    <property type="project" value="InterPro"/>
</dbReference>
<keyword evidence="3" id="KW-1185">Reference proteome</keyword>
<dbReference type="SUPFAM" id="SSF82171">
    <property type="entry name" value="DPP6 N-terminal domain-like"/>
    <property type="match status" value="1"/>
</dbReference>
<accession>A0AAQ3LXS7</accession>
<evidence type="ECO:0000313" key="2">
    <source>
        <dbReference type="EMBL" id="WPG97501.1"/>
    </source>
</evidence>
<dbReference type="Proteomes" id="UP001303373">
    <property type="component" value="Chromosome 1"/>
</dbReference>
<feature type="compositionally biased region" description="Low complexity" evidence="1">
    <location>
        <begin position="579"/>
        <end position="588"/>
    </location>
</feature>
<dbReference type="Gene3D" id="2.130.10.10">
    <property type="entry name" value="YVTN repeat-like/Quinoprotein amine dehydrogenase"/>
    <property type="match status" value="3"/>
</dbReference>
<dbReference type="GO" id="GO:0030686">
    <property type="term" value="C:90S preribosome"/>
    <property type="evidence" value="ECO:0007669"/>
    <property type="project" value="InterPro"/>
</dbReference>
<organism evidence="2 3">
    <name type="scientific">Acrodontium crateriforme</name>
    <dbReference type="NCBI Taxonomy" id="150365"/>
    <lineage>
        <taxon>Eukaryota</taxon>
        <taxon>Fungi</taxon>
        <taxon>Dikarya</taxon>
        <taxon>Ascomycota</taxon>
        <taxon>Pezizomycotina</taxon>
        <taxon>Dothideomycetes</taxon>
        <taxon>Dothideomycetidae</taxon>
        <taxon>Mycosphaerellales</taxon>
        <taxon>Teratosphaeriaceae</taxon>
        <taxon>Acrodontium</taxon>
    </lineage>
</organism>
<feature type="region of interest" description="Disordered" evidence="1">
    <location>
        <begin position="571"/>
        <end position="600"/>
    </location>
</feature>
<reference evidence="2 3" key="1">
    <citation type="submission" date="2023-11" db="EMBL/GenBank/DDBJ databases">
        <title>An acidophilic fungus is an integral part of prey digestion in a carnivorous sundew plant.</title>
        <authorList>
            <person name="Tsai I.J."/>
        </authorList>
    </citation>
    <scope>NUCLEOTIDE SEQUENCE [LARGE SCALE GENOMIC DNA]</scope>
    <source>
        <strain evidence="2">169a</strain>
    </source>
</reference>
<feature type="compositionally biased region" description="Acidic residues" evidence="1">
    <location>
        <begin position="589"/>
        <end position="600"/>
    </location>
</feature>
<dbReference type="InterPro" id="IPR001680">
    <property type="entry name" value="WD40_rpt"/>
</dbReference>
<dbReference type="Pfam" id="PF00400">
    <property type="entry name" value="WD40"/>
    <property type="match status" value="1"/>
</dbReference>
<dbReference type="PANTHER" id="PTHR44163">
    <property type="entry name" value="U3 SMALL NUCLEOLAR RNA-ASSOCIATED PROTEIN 4 HOMOLOG"/>
    <property type="match status" value="1"/>
</dbReference>
<gene>
    <name evidence="2" type="ORF">R9X50_00027800</name>
</gene>
<dbReference type="AlphaFoldDB" id="A0AAQ3LXS7"/>
<proteinExistence type="predicted"/>
<evidence type="ECO:0000313" key="3">
    <source>
        <dbReference type="Proteomes" id="UP001303373"/>
    </source>
</evidence>
<dbReference type="SUPFAM" id="SSF50978">
    <property type="entry name" value="WD40 repeat-like"/>
    <property type="match status" value="1"/>
</dbReference>
<evidence type="ECO:0008006" key="4">
    <source>
        <dbReference type="Google" id="ProtNLM"/>
    </source>
</evidence>
<name>A0AAQ3LXS7_9PEZI</name>
<dbReference type="GO" id="GO:0032040">
    <property type="term" value="C:small-subunit processome"/>
    <property type="evidence" value="ECO:0007669"/>
    <property type="project" value="TreeGrafter"/>
</dbReference>
<dbReference type="PANTHER" id="PTHR44163:SF1">
    <property type="entry name" value="U3 SMALL NUCLEOLAR RNA-ASSOCIATED PROTEIN 4 HOMOLOG"/>
    <property type="match status" value="1"/>
</dbReference>
<sequence>MDIHRSRFVPYPTSAITSLAFSRTSDSGFAGPIPSLKLAIGRANGNVEIWNPLKGSWVQEAVFQGDNKSIDGLAWTQEPNDTDANGQIILGQQRLFSIASSPSVTEWDLATGRPKHQSSGNFSEVWCFAVQPRAKANDSKEPPSQDIVAGCGDGTLVILSTADNSLQFKRILARVSGKKARCMCIAYQKPETVVAGFADSMIRVYDTRTGSQTRTMSFGTGLPTAPKNILVWQVRCLPNGDIVSSDSNGEVRFWDGKTYSLLQRLKGHETDCLDLITSSDGKTIISGSIDGKMAIYKQSNGNGRRNWAKASHRRVHAGEVKAMAAFDSKTMSVVVSGGSDVAPMVTPLREYGKENPRSLPCLPQEAAVTSAPKARLIASWWDKSISIWRIARQANGEAAELQKPRKLIASIALNTKLSVASVAISNDGKLLAASTSSEIKVFQLRKRPDSDALAVRKLEVSNDLAVLGARLVSFSPDGKWLAAVTPDSEIHLARLAADSEKRKQVQFLPETVELERLSRKLPYQTGFKDFDRTVTRLTFSGDSSVLVACDLLGYLDSWALQGNEDITAPAIEKVKRGSDAGSSKAGSDSDSDSDSDDDESTTLFYGQHWVDNPAGHLLPKLDSQALILTFRPQKDIQSQVNGNPGVHATRHNPHAHSHELPEGQHRLWVLTARHQMYEFDVLAGRLSEWSRRNPSAILPESLKLVKDRAMGAVWDSNASSAKTSRERLWIYGSTWLIMLNLSGDLSIGSTSQPLRKRKRKGALAIEDGDDTAAKKAKSESGAGSVIAAHLRPGFADVAKRIEDGKAMDFELNNNLYGQEDELTDNENDDEEEVQLTRLRSHGEEQDDAQANGTESEKRSWYTFKYRPILGIVPLEDDTAEDSSEKVLEVAIVERPLWEALDMKRR</sequence>
<dbReference type="InterPro" id="IPR046351">
    <property type="entry name" value="UTP4"/>
</dbReference>
<dbReference type="EMBL" id="CP138580">
    <property type="protein sequence ID" value="WPG97501.1"/>
    <property type="molecule type" value="Genomic_DNA"/>
</dbReference>
<protein>
    <recommendedName>
        <fullName evidence="4">Wdr1p</fullName>
    </recommendedName>
</protein>
<evidence type="ECO:0000256" key="1">
    <source>
        <dbReference type="SAM" id="MobiDB-lite"/>
    </source>
</evidence>